<keyword evidence="1" id="KW-0732">Signal</keyword>
<gene>
    <name evidence="2" type="ORF">B0H16DRAFT_1586849</name>
</gene>
<accession>A0AAD7MS05</accession>
<evidence type="ECO:0008006" key="4">
    <source>
        <dbReference type="Google" id="ProtNLM"/>
    </source>
</evidence>
<organism evidence="2 3">
    <name type="scientific">Mycena metata</name>
    <dbReference type="NCBI Taxonomy" id="1033252"/>
    <lineage>
        <taxon>Eukaryota</taxon>
        <taxon>Fungi</taxon>
        <taxon>Dikarya</taxon>
        <taxon>Basidiomycota</taxon>
        <taxon>Agaricomycotina</taxon>
        <taxon>Agaricomycetes</taxon>
        <taxon>Agaricomycetidae</taxon>
        <taxon>Agaricales</taxon>
        <taxon>Marasmiineae</taxon>
        <taxon>Mycenaceae</taxon>
        <taxon>Mycena</taxon>
    </lineage>
</organism>
<dbReference type="Proteomes" id="UP001215598">
    <property type="component" value="Unassembled WGS sequence"/>
</dbReference>
<evidence type="ECO:0000256" key="1">
    <source>
        <dbReference type="SAM" id="SignalP"/>
    </source>
</evidence>
<comment type="caution">
    <text evidence="2">The sequence shown here is derived from an EMBL/GenBank/DDBJ whole genome shotgun (WGS) entry which is preliminary data.</text>
</comment>
<evidence type="ECO:0000313" key="3">
    <source>
        <dbReference type="Proteomes" id="UP001215598"/>
    </source>
</evidence>
<feature type="signal peptide" evidence="1">
    <location>
        <begin position="1"/>
        <end position="19"/>
    </location>
</feature>
<sequence>MYAFASHFLSISFYASSLAISAPPPVLLLSPLRNTIAADVLTRSTRGAQRCLLPARSLASGILARLGCHYTP</sequence>
<keyword evidence="3" id="KW-1185">Reference proteome</keyword>
<protein>
    <recommendedName>
        <fullName evidence="4">Secreted protein</fullName>
    </recommendedName>
</protein>
<dbReference type="AlphaFoldDB" id="A0AAD7MS05"/>
<evidence type="ECO:0000313" key="2">
    <source>
        <dbReference type="EMBL" id="KAJ7729479.1"/>
    </source>
</evidence>
<dbReference type="EMBL" id="JARKIB010000165">
    <property type="protein sequence ID" value="KAJ7729479.1"/>
    <property type="molecule type" value="Genomic_DNA"/>
</dbReference>
<name>A0AAD7MS05_9AGAR</name>
<reference evidence="2" key="1">
    <citation type="submission" date="2023-03" db="EMBL/GenBank/DDBJ databases">
        <title>Massive genome expansion in bonnet fungi (Mycena s.s.) driven by repeated elements and novel gene families across ecological guilds.</title>
        <authorList>
            <consortium name="Lawrence Berkeley National Laboratory"/>
            <person name="Harder C.B."/>
            <person name="Miyauchi S."/>
            <person name="Viragh M."/>
            <person name="Kuo A."/>
            <person name="Thoen E."/>
            <person name="Andreopoulos B."/>
            <person name="Lu D."/>
            <person name="Skrede I."/>
            <person name="Drula E."/>
            <person name="Henrissat B."/>
            <person name="Morin E."/>
            <person name="Kohler A."/>
            <person name="Barry K."/>
            <person name="LaButti K."/>
            <person name="Morin E."/>
            <person name="Salamov A."/>
            <person name="Lipzen A."/>
            <person name="Mereny Z."/>
            <person name="Hegedus B."/>
            <person name="Baldrian P."/>
            <person name="Stursova M."/>
            <person name="Weitz H."/>
            <person name="Taylor A."/>
            <person name="Grigoriev I.V."/>
            <person name="Nagy L.G."/>
            <person name="Martin F."/>
            <person name="Kauserud H."/>
        </authorList>
    </citation>
    <scope>NUCLEOTIDE SEQUENCE</scope>
    <source>
        <strain evidence="2">CBHHK182m</strain>
    </source>
</reference>
<feature type="chain" id="PRO_5041937835" description="Secreted protein" evidence="1">
    <location>
        <begin position="20"/>
        <end position="72"/>
    </location>
</feature>
<proteinExistence type="predicted"/>